<dbReference type="RefSeq" id="WP_143982517.1">
    <property type="nucleotide sequence ID" value="NZ_CP041695.1"/>
</dbReference>
<proteinExistence type="predicted"/>
<name>A0A516NRF6_9NOCA</name>
<dbReference type="GeneID" id="80335552"/>
<protein>
    <recommendedName>
        <fullName evidence="4">Mce-associated membrane protein</fullName>
    </recommendedName>
</protein>
<evidence type="ECO:0000313" key="2">
    <source>
        <dbReference type="EMBL" id="QDP81434.1"/>
    </source>
</evidence>
<evidence type="ECO:0000256" key="1">
    <source>
        <dbReference type="SAM" id="Phobius"/>
    </source>
</evidence>
<evidence type="ECO:0000313" key="3">
    <source>
        <dbReference type="Proteomes" id="UP000317039"/>
    </source>
</evidence>
<sequence>MSEDAEKRDATAATARKTVSLPVSTLVAGAVAAVLVTVAVVTTGLWLSARGDLDDIHAATAAEQHAEQVATDYAVGASNIDFADLGAWQGRLKANTTGKLSEQFDAAGPKLSEALTVLKWTSSATPIAAKVTGRDGDAYLVDVFLDVTSTNAQNPQGVKTTVTYNVTVNPDGWTIADVGGMDMTLPQK</sequence>
<dbReference type="Proteomes" id="UP000317039">
    <property type="component" value="Chromosome"/>
</dbReference>
<organism evidence="2 3">
    <name type="scientific">Nocardia otitidiscaviarum</name>
    <dbReference type="NCBI Taxonomy" id="1823"/>
    <lineage>
        <taxon>Bacteria</taxon>
        <taxon>Bacillati</taxon>
        <taxon>Actinomycetota</taxon>
        <taxon>Actinomycetes</taxon>
        <taxon>Mycobacteriales</taxon>
        <taxon>Nocardiaceae</taxon>
        <taxon>Nocardia</taxon>
    </lineage>
</organism>
<keyword evidence="1" id="KW-1133">Transmembrane helix</keyword>
<gene>
    <name evidence="2" type="ORF">FOH10_24640</name>
</gene>
<accession>A0A516NRF6</accession>
<reference evidence="2 3" key="1">
    <citation type="submission" date="2019-07" db="EMBL/GenBank/DDBJ databases">
        <title>Complete Genome Sequence and Methylome Analysis of Nocardia otitidis-caviarum NEB252.</title>
        <authorList>
            <person name="Fomenkov A."/>
            <person name="Anton B.P."/>
            <person name="Vincze T."/>
            <person name="Roberts R.J."/>
        </authorList>
    </citation>
    <scope>NUCLEOTIDE SEQUENCE [LARGE SCALE GENOMIC DNA]</scope>
    <source>
        <strain evidence="2 3">NEB252</strain>
    </source>
</reference>
<dbReference type="KEGG" id="nod:FOH10_24640"/>
<dbReference type="EMBL" id="CP041695">
    <property type="protein sequence ID" value="QDP81434.1"/>
    <property type="molecule type" value="Genomic_DNA"/>
</dbReference>
<keyword evidence="1" id="KW-0472">Membrane</keyword>
<dbReference type="AlphaFoldDB" id="A0A516NRF6"/>
<keyword evidence="1" id="KW-0812">Transmembrane</keyword>
<evidence type="ECO:0008006" key="4">
    <source>
        <dbReference type="Google" id="ProtNLM"/>
    </source>
</evidence>
<feature type="transmembrane region" description="Helical" evidence="1">
    <location>
        <begin position="26"/>
        <end position="47"/>
    </location>
</feature>